<keyword evidence="6" id="KW-1185">Reference proteome</keyword>
<proteinExistence type="predicted"/>
<dbReference type="Gene3D" id="2.130.10.10">
    <property type="entry name" value="YVTN repeat-like/Quinoprotein amine dehydrogenase"/>
    <property type="match status" value="2"/>
</dbReference>
<organism evidence="5 6">
    <name type="scientific">Tetradesmus obliquus</name>
    <name type="common">Green alga</name>
    <name type="synonym">Acutodesmus obliquus</name>
    <dbReference type="NCBI Taxonomy" id="3088"/>
    <lineage>
        <taxon>Eukaryota</taxon>
        <taxon>Viridiplantae</taxon>
        <taxon>Chlorophyta</taxon>
        <taxon>core chlorophytes</taxon>
        <taxon>Chlorophyceae</taxon>
        <taxon>CS clade</taxon>
        <taxon>Sphaeropleales</taxon>
        <taxon>Scenedesmaceae</taxon>
        <taxon>Tetradesmus</taxon>
    </lineage>
</organism>
<evidence type="ECO:0000313" key="6">
    <source>
        <dbReference type="Proteomes" id="UP000256970"/>
    </source>
</evidence>
<dbReference type="PANTHER" id="PTHR15052:SF2">
    <property type="entry name" value="GENERAL TRANSCRIPTION FACTOR 3C POLYPEPTIDE 2"/>
    <property type="match status" value="1"/>
</dbReference>
<comment type="subcellular location">
    <subcellularLocation>
        <location evidence="1">Nucleus</location>
    </subcellularLocation>
</comment>
<accession>A0A383VLT4</accession>
<gene>
    <name evidence="5" type="ORF">BQ4739_LOCUS6255</name>
</gene>
<dbReference type="GO" id="GO:0005634">
    <property type="term" value="C:nucleus"/>
    <property type="evidence" value="ECO:0007669"/>
    <property type="project" value="UniProtKB-SubCell"/>
</dbReference>
<dbReference type="SUPFAM" id="SSF50978">
    <property type="entry name" value="WD40 repeat-like"/>
    <property type="match status" value="1"/>
</dbReference>
<dbReference type="GO" id="GO:0000127">
    <property type="term" value="C:transcription factor TFIIIC complex"/>
    <property type="evidence" value="ECO:0007669"/>
    <property type="project" value="TreeGrafter"/>
</dbReference>
<evidence type="ECO:0000256" key="1">
    <source>
        <dbReference type="ARBA" id="ARBA00004123"/>
    </source>
</evidence>
<evidence type="ECO:0000313" key="5">
    <source>
        <dbReference type="EMBL" id="SZX65789.1"/>
    </source>
</evidence>
<dbReference type="AlphaFoldDB" id="A0A383VLT4"/>
<dbReference type="InterPro" id="IPR001680">
    <property type="entry name" value="WD40_rpt"/>
</dbReference>
<name>A0A383VLT4_TETOB</name>
<dbReference type="STRING" id="3088.A0A383VLT4"/>
<keyword evidence="3" id="KW-0539">Nucleus</keyword>
<dbReference type="InterPro" id="IPR036322">
    <property type="entry name" value="WD40_repeat_dom_sf"/>
</dbReference>
<sequence>MAWVLSPGDVAVWRDAPVEELLDDASRPVRLPLTQSSQAMPLFSALSVESASCDVTVDPAEQPQQHTFNVDSVLFAGGPVWSTAWCPLHNSEDATAGPLQTVETLAVATHPKTQRRNPIGMQHTGPGIVQLWGVPSSAESQLLTGGLPQLLTLLWHDGRVCWDLAWCPDPAAFVAVSSNSTGSSSAGGAAAAQQAVPLQGLLAAVLGNGDVVVWAVPTIAYLLEVAEEAGVGAAAAPQQQQQQDVQQPLHPLSLQLSPLMQLPCSAVGGSMASCCSWLPAAPHDQLLVGCWDGNVAIWQLPTTAGSSAQPIQLLRADPTPIHSVAWQPHKRWWLTGDTEEEAAAVLDGQSSSASSSGSAASSSSAAHSCRYFLTASNIGNVRVWDAQDVLQPLHERVVSRNAINAALWMGPPHMVVVASADGVLRQIWLDAGAQATTITTQVADVSGSCGSIWSIAGCEVLSVVAYVSDGGLLGVLPLEPPTGENRHRKSHAALSAVAVDDDQLWLLSAREVPGNGGLYENVPSWQGSHKKGKASEPPPSSTVVLDPLPHPDQVLHSVSFSPNYRGSVSLAYGGGAGVVRVHTVSAEVVPTGM</sequence>
<dbReference type="PANTHER" id="PTHR15052">
    <property type="entry name" value="RNA POLYMERASE III TRANSCRIPTION INITIATION FACTOR COMPLEX SUBUNIT"/>
    <property type="match status" value="1"/>
</dbReference>
<reference evidence="5 6" key="1">
    <citation type="submission" date="2016-10" db="EMBL/GenBank/DDBJ databases">
        <authorList>
            <person name="Cai Z."/>
        </authorList>
    </citation>
    <scope>NUCLEOTIDE SEQUENCE [LARGE SCALE GENOMIC DNA]</scope>
</reference>
<dbReference type="InterPro" id="IPR015943">
    <property type="entry name" value="WD40/YVTN_repeat-like_dom_sf"/>
</dbReference>
<dbReference type="EMBL" id="FNXT01000662">
    <property type="protein sequence ID" value="SZX65789.1"/>
    <property type="molecule type" value="Genomic_DNA"/>
</dbReference>
<evidence type="ECO:0000256" key="2">
    <source>
        <dbReference type="ARBA" id="ARBA00023163"/>
    </source>
</evidence>
<dbReference type="SMART" id="SM00320">
    <property type="entry name" value="WD40"/>
    <property type="match status" value="5"/>
</dbReference>
<dbReference type="GO" id="GO:0006383">
    <property type="term" value="P:transcription by RNA polymerase III"/>
    <property type="evidence" value="ECO:0007669"/>
    <property type="project" value="TreeGrafter"/>
</dbReference>
<protein>
    <submittedName>
        <fullName evidence="5">Uncharacterized protein</fullName>
    </submittedName>
</protein>
<feature type="region of interest" description="Disordered" evidence="4">
    <location>
        <begin position="518"/>
        <end position="543"/>
    </location>
</feature>
<evidence type="ECO:0000256" key="4">
    <source>
        <dbReference type="SAM" id="MobiDB-lite"/>
    </source>
</evidence>
<keyword evidence="2" id="KW-0804">Transcription</keyword>
<evidence type="ECO:0000256" key="3">
    <source>
        <dbReference type="ARBA" id="ARBA00023242"/>
    </source>
</evidence>
<dbReference type="Proteomes" id="UP000256970">
    <property type="component" value="Unassembled WGS sequence"/>
</dbReference>
<dbReference type="InterPro" id="IPR052416">
    <property type="entry name" value="GTF3C_component"/>
</dbReference>